<gene>
    <name evidence="1" type="ORF">HHI36_014221</name>
</gene>
<proteinExistence type="predicted"/>
<evidence type="ECO:0000313" key="1">
    <source>
        <dbReference type="EMBL" id="KAL3272760.1"/>
    </source>
</evidence>
<dbReference type="Proteomes" id="UP001516400">
    <property type="component" value="Unassembled WGS sequence"/>
</dbReference>
<sequence>MMKRICPGEKDCASLLIFRRNIAMSLLQTYGKPSAKGKLMKNPMDDTRYDGLNHWPEYITTKRLCRFCSGKSKFICTKCGVGLHPKLCFKNFHTFQVTCAHNPIYRMTLNFFHMKVKCILVVDYIIMTTKY</sequence>
<comment type="caution">
    <text evidence="1">The sequence shown here is derived from an EMBL/GenBank/DDBJ whole genome shotgun (WGS) entry which is preliminary data.</text>
</comment>
<evidence type="ECO:0008006" key="3">
    <source>
        <dbReference type="Google" id="ProtNLM"/>
    </source>
</evidence>
<accession>A0ABD2N1W6</accession>
<keyword evidence="2" id="KW-1185">Reference proteome</keyword>
<name>A0ABD2N1W6_9CUCU</name>
<organism evidence="1 2">
    <name type="scientific">Cryptolaemus montrouzieri</name>
    <dbReference type="NCBI Taxonomy" id="559131"/>
    <lineage>
        <taxon>Eukaryota</taxon>
        <taxon>Metazoa</taxon>
        <taxon>Ecdysozoa</taxon>
        <taxon>Arthropoda</taxon>
        <taxon>Hexapoda</taxon>
        <taxon>Insecta</taxon>
        <taxon>Pterygota</taxon>
        <taxon>Neoptera</taxon>
        <taxon>Endopterygota</taxon>
        <taxon>Coleoptera</taxon>
        <taxon>Polyphaga</taxon>
        <taxon>Cucujiformia</taxon>
        <taxon>Coccinelloidea</taxon>
        <taxon>Coccinellidae</taxon>
        <taxon>Scymninae</taxon>
        <taxon>Scymnini</taxon>
        <taxon>Cryptolaemus</taxon>
    </lineage>
</organism>
<reference evidence="1 2" key="1">
    <citation type="journal article" date="2021" name="BMC Biol.">
        <title>Horizontally acquired antibacterial genes associated with adaptive radiation of ladybird beetles.</title>
        <authorList>
            <person name="Li H.S."/>
            <person name="Tang X.F."/>
            <person name="Huang Y.H."/>
            <person name="Xu Z.Y."/>
            <person name="Chen M.L."/>
            <person name="Du X.Y."/>
            <person name="Qiu B.Y."/>
            <person name="Chen P.T."/>
            <person name="Zhang W."/>
            <person name="Slipinski A."/>
            <person name="Escalona H.E."/>
            <person name="Waterhouse R.M."/>
            <person name="Zwick A."/>
            <person name="Pang H."/>
        </authorList>
    </citation>
    <scope>NUCLEOTIDE SEQUENCE [LARGE SCALE GENOMIC DNA]</scope>
    <source>
        <strain evidence="1">SYSU2018</strain>
    </source>
</reference>
<dbReference type="AlphaFoldDB" id="A0ABD2N1W6"/>
<evidence type="ECO:0000313" key="2">
    <source>
        <dbReference type="Proteomes" id="UP001516400"/>
    </source>
</evidence>
<dbReference type="EMBL" id="JABFTP020000062">
    <property type="protein sequence ID" value="KAL3272760.1"/>
    <property type="molecule type" value="Genomic_DNA"/>
</dbReference>
<protein>
    <recommendedName>
        <fullName evidence="3">PiggyBac transposable element-derived protein 4 C-terminal zinc-ribbon domain-containing protein</fullName>
    </recommendedName>
</protein>